<protein>
    <submittedName>
        <fullName evidence="2">Ovule protein</fullName>
    </submittedName>
</protein>
<organism evidence="1 2">
    <name type="scientific">Caenorhabditis tropicalis</name>
    <dbReference type="NCBI Taxonomy" id="1561998"/>
    <lineage>
        <taxon>Eukaryota</taxon>
        <taxon>Metazoa</taxon>
        <taxon>Ecdysozoa</taxon>
        <taxon>Nematoda</taxon>
        <taxon>Chromadorea</taxon>
        <taxon>Rhabditida</taxon>
        <taxon>Rhabditina</taxon>
        <taxon>Rhabditomorpha</taxon>
        <taxon>Rhabditoidea</taxon>
        <taxon>Rhabditidae</taxon>
        <taxon>Peloderinae</taxon>
        <taxon>Caenorhabditis</taxon>
    </lineage>
</organism>
<dbReference type="Proteomes" id="UP000095282">
    <property type="component" value="Unplaced"/>
</dbReference>
<evidence type="ECO:0000313" key="2">
    <source>
        <dbReference type="WBParaSite" id="Csp11.Scaffold8.g35.t1"/>
    </source>
</evidence>
<dbReference type="WBParaSite" id="Csp11.Scaffold8.g35.t1">
    <property type="protein sequence ID" value="Csp11.Scaffold8.g35.t1"/>
    <property type="gene ID" value="Csp11.Scaffold8.g35"/>
</dbReference>
<proteinExistence type="predicted"/>
<evidence type="ECO:0000313" key="1">
    <source>
        <dbReference type="Proteomes" id="UP000095282"/>
    </source>
</evidence>
<accession>A0A1I7V4Z6</accession>
<keyword evidence="1" id="KW-1185">Reference proteome</keyword>
<sequence length="72" mass="8577">MECYARMNRRIEWMKGLDHTSMQHVHRHKRHVLNVLLLSLHLKLIIHVHTGRCLHFSSFNCSSLRDVATFIT</sequence>
<reference evidence="2" key="1">
    <citation type="submission" date="2016-11" db="UniProtKB">
        <authorList>
            <consortium name="WormBaseParasite"/>
        </authorList>
    </citation>
    <scope>IDENTIFICATION</scope>
</reference>
<name>A0A1I7V4Z6_9PELO</name>
<dbReference type="AlphaFoldDB" id="A0A1I7V4Z6"/>